<organism evidence="1">
    <name type="scientific">Culex pipiens</name>
    <name type="common">House mosquito</name>
    <dbReference type="NCBI Taxonomy" id="7175"/>
    <lineage>
        <taxon>Eukaryota</taxon>
        <taxon>Metazoa</taxon>
        <taxon>Ecdysozoa</taxon>
        <taxon>Arthropoda</taxon>
        <taxon>Hexapoda</taxon>
        <taxon>Insecta</taxon>
        <taxon>Pterygota</taxon>
        <taxon>Neoptera</taxon>
        <taxon>Endopterygota</taxon>
        <taxon>Diptera</taxon>
        <taxon>Nematocera</taxon>
        <taxon>Culicoidea</taxon>
        <taxon>Culicidae</taxon>
        <taxon>Culicinae</taxon>
        <taxon>Culicini</taxon>
        <taxon>Culex</taxon>
        <taxon>Culex</taxon>
    </lineage>
</organism>
<reference evidence="1" key="1">
    <citation type="submission" date="2021-05" db="EMBL/GenBank/DDBJ databases">
        <authorList>
            <person name="Alioto T."/>
            <person name="Alioto T."/>
            <person name="Gomez Garrido J."/>
        </authorList>
    </citation>
    <scope>NUCLEOTIDE SEQUENCE</scope>
</reference>
<protein>
    <submittedName>
        <fullName evidence="1">(northern house mosquito) hypothetical protein</fullName>
    </submittedName>
</protein>
<dbReference type="AlphaFoldDB" id="A0A8D8G2I3"/>
<dbReference type="EMBL" id="HBUE01118487">
    <property type="protein sequence ID" value="CAG6491339.1"/>
    <property type="molecule type" value="Transcribed_RNA"/>
</dbReference>
<evidence type="ECO:0000313" key="1">
    <source>
        <dbReference type="EMBL" id="CAG6491339.1"/>
    </source>
</evidence>
<sequence length="102" mass="11042">MAEALGTFNPKDAGSHLQLRVGRVYRRANPRAKRLQGHPDCPAVIRKILSCHGIDAYVNVIGINSFCKTRLADHRNQLVTSGTLSPIEDDAVGILNIAAAKP</sequence>
<accession>A0A8D8G2I3</accession>
<name>A0A8D8G2I3_CULPI</name>
<proteinExistence type="predicted"/>